<feature type="domain" description="Nephrocystin 3-like N-terminal" evidence="2">
    <location>
        <begin position="29"/>
        <end position="207"/>
    </location>
</feature>
<reference evidence="3" key="1">
    <citation type="journal article" date="2020" name="New Phytol.">
        <title>Comparative genomics reveals dynamic genome evolution in host specialist ectomycorrhizal fungi.</title>
        <authorList>
            <person name="Lofgren L.A."/>
            <person name="Nguyen N.H."/>
            <person name="Vilgalys R."/>
            <person name="Ruytinx J."/>
            <person name="Liao H.L."/>
            <person name="Branco S."/>
            <person name="Kuo A."/>
            <person name="LaButti K."/>
            <person name="Lipzen A."/>
            <person name="Andreopoulos W."/>
            <person name="Pangilinan J."/>
            <person name="Riley R."/>
            <person name="Hundley H."/>
            <person name="Na H."/>
            <person name="Barry K."/>
            <person name="Grigoriev I.V."/>
            <person name="Stajich J.E."/>
            <person name="Kennedy P.G."/>
        </authorList>
    </citation>
    <scope>NUCLEOTIDE SEQUENCE</scope>
    <source>
        <strain evidence="3">DOB743</strain>
    </source>
</reference>
<dbReference type="OrthoDB" id="3045137at2759"/>
<keyword evidence="4" id="KW-1185">Reference proteome</keyword>
<dbReference type="Gene3D" id="3.40.50.300">
    <property type="entry name" value="P-loop containing nucleotide triphosphate hydrolases"/>
    <property type="match status" value="1"/>
</dbReference>
<evidence type="ECO:0000313" key="4">
    <source>
        <dbReference type="Proteomes" id="UP000714275"/>
    </source>
</evidence>
<dbReference type="Proteomes" id="UP000714275">
    <property type="component" value="Unassembled WGS sequence"/>
</dbReference>
<feature type="non-terminal residue" evidence="3">
    <location>
        <position position="1"/>
    </location>
</feature>
<evidence type="ECO:0000256" key="1">
    <source>
        <dbReference type="ARBA" id="ARBA00022737"/>
    </source>
</evidence>
<sequence length="216" mass="24502">WEKLSHVSVKGAEYDSRERQPHPRRLEGSWVDLTNCVHALLDDQEKNRLIWLHGAAGVGKSAVAFNVAERMKDLRTRKETINEKRLAGSFVFSRKHTKRSTTGYFFATLAYQLASTYPSIRSDTRGCIQSNPSLLDPDKSLRDQMDALFLQPLRMLRFRLNGCLPLVFVVDALHECTSKAELADLISLLAQVLHKPDLPVIHILLTSNSQTHIREA</sequence>
<dbReference type="Pfam" id="PF24883">
    <property type="entry name" value="NPHP3_N"/>
    <property type="match status" value="1"/>
</dbReference>
<dbReference type="EMBL" id="JABBWD010000029">
    <property type="protein sequence ID" value="KAG1776051.1"/>
    <property type="molecule type" value="Genomic_DNA"/>
</dbReference>
<dbReference type="AlphaFoldDB" id="A0A9P6ZUH0"/>
<gene>
    <name evidence="3" type="ORF">EV702DRAFT_931449</name>
</gene>
<evidence type="ECO:0000313" key="3">
    <source>
        <dbReference type="EMBL" id="KAG1776051.1"/>
    </source>
</evidence>
<organism evidence="3 4">
    <name type="scientific">Suillus placidus</name>
    <dbReference type="NCBI Taxonomy" id="48579"/>
    <lineage>
        <taxon>Eukaryota</taxon>
        <taxon>Fungi</taxon>
        <taxon>Dikarya</taxon>
        <taxon>Basidiomycota</taxon>
        <taxon>Agaricomycotina</taxon>
        <taxon>Agaricomycetes</taxon>
        <taxon>Agaricomycetidae</taxon>
        <taxon>Boletales</taxon>
        <taxon>Suillineae</taxon>
        <taxon>Suillaceae</taxon>
        <taxon>Suillus</taxon>
    </lineage>
</organism>
<feature type="non-terminal residue" evidence="3">
    <location>
        <position position="216"/>
    </location>
</feature>
<keyword evidence="1" id="KW-0677">Repeat</keyword>
<proteinExistence type="predicted"/>
<dbReference type="PANTHER" id="PTHR10039:SF14">
    <property type="entry name" value="NACHT DOMAIN-CONTAINING PROTEIN"/>
    <property type="match status" value="1"/>
</dbReference>
<dbReference type="InterPro" id="IPR056884">
    <property type="entry name" value="NPHP3-like_N"/>
</dbReference>
<dbReference type="SUPFAM" id="SSF52540">
    <property type="entry name" value="P-loop containing nucleoside triphosphate hydrolases"/>
    <property type="match status" value="1"/>
</dbReference>
<dbReference type="InterPro" id="IPR027417">
    <property type="entry name" value="P-loop_NTPase"/>
</dbReference>
<accession>A0A9P6ZUH0</accession>
<name>A0A9P6ZUH0_9AGAM</name>
<protein>
    <recommendedName>
        <fullName evidence="2">Nephrocystin 3-like N-terminal domain-containing protein</fullName>
    </recommendedName>
</protein>
<comment type="caution">
    <text evidence="3">The sequence shown here is derived from an EMBL/GenBank/DDBJ whole genome shotgun (WGS) entry which is preliminary data.</text>
</comment>
<dbReference type="PANTHER" id="PTHR10039">
    <property type="entry name" value="AMELOGENIN"/>
    <property type="match status" value="1"/>
</dbReference>
<evidence type="ECO:0000259" key="2">
    <source>
        <dbReference type="Pfam" id="PF24883"/>
    </source>
</evidence>